<organism evidence="4 5">
    <name type="scientific">Acholeplasma brassicae</name>
    <dbReference type="NCBI Taxonomy" id="61635"/>
    <lineage>
        <taxon>Bacteria</taxon>
        <taxon>Bacillati</taxon>
        <taxon>Mycoplasmatota</taxon>
        <taxon>Mollicutes</taxon>
        <taxon>Acholeplasmatales</taxon>
        <taxon>Acholeplasmataceae</taxon>
        <taxon>Acholeplasma</taxon>
    </lineage>
</organism>
<evidence type="ECO:0000259" key="2">
    <source>
        <dbReference type="Pfam" id="PF00326"/>
    </source>
</evidence>
<dbReference type="InterPro" id="IPR050300">
    <property type="entry name" value="GDXG_lipolytic_enzyme"/>
</dbReference>
<dbReference type="STRING" id="61635.BN85312800"/>
<dbReference type="GO" id="GO:0008236">
    <property type="term" value="F:serine-type peptidase activity"/>
    <property type="evidence" value="ECO:0007669"/>
    <property type="project" value="InterPro"/>
</dbReference>
<protein>
    <submittedName>
        <fullName evidence="4">Uncharacterized protein</fullName>
    </submittedName>
</protein>
<keyword evidence="1" id="KW-0378">Hydrolase</keyword>
<evidence type="ECO:0000256" key="1">
    <source>
        <dbReference type="ARBA" id="ARBA00022801"/>
    </source>
</evidence>
<dbReference type="AlphaFoldDB" id="U4KPM0"/>
<dbReference type="Pfam" id="PF00326">
    <property type="entry name" value="Peptidase_S9"/>
    <property type="match status" value="1"/>
</dbReference>
<evidence type="ECO:0000259" key="3">
    <source>
        <dbReference type="Pfam" id="PF20434"/>
    </source>
</evidence>
<name>U4KPM0_9MOLU</name>
<feature type="domain" description="BD-FAE-like" evidence="3">
    <location>
        <begin position="19"/>
        <end position="120"/>
    </location>
</feature>
<dbReference type="PANTHER" id="PTHR48081:SF6">
    <property type="entry name" value="PEPTIDASE S9 PROLYL OLIGOPEPTIDASE CATALYTIC DOMAIN-CONTAINING PROTEIN"/>
    <property type="match status" value="1"/>
</dbReference>
<dbReference type="PANTHER" id="PTHR48081">
    <property type="entry name" value="AB HYDROLASE SUPERFAMILY PROTEIN C4A8.06C"/>
    <property type="match status" value="1"/>
</dbReference>
<dbReference type="HOGENOM" id="CLU_012494_5_2_14"/>
<dbReference type="OrthoDB" id="9794725at2"/>
<reference evidence="4 5" key="1">
    <citation type="journal article" date="2013" name="J. Mol. Microbiol. Biotechnol.">
        <title>Analysis of the Complete Genomes of Acholeplasma brassicae , A. palmae and A. laidlawii and Their Comparison to the Obligate Parasites from ' Candidatus Phytoplasma'.</title>
        <authorList>
            <person name="Kube M."/>
            <person name="Siewert C."/>
            <person name="Migdoll A.M."/>
            <person name="Duduk B."/>
            <person name="Holz S."/>
            <person name="Rabus R."/>
            <person name="Seemuller E."/>
            <person name="Mitrovic J."/>
            <person name="Muller I."/>
            <person name="Buttner C."/>
            <person name="Reinhardt R."/>
        </authorList>
    </citation>
    <scope>NUCLEOTIDE SEQUENCE [LARGE SCALE GENOMIC DNA]</scope>
    <source>
        <strain evidence="5">0502</strain>
    </source>
</reference>
<dbReference type="InterPro" id="IPR049492">
    <property type="entry name" value="BD-FAE-like_dom"/>
</dbReference>
<sequence length="257" mass="29354">MNKIQFDTNNYVELHLLDQETRPLILIAPGGGYRHTSKREAMPIVELMNSNGFHAAIVYYRETLLTHEKTTVELAQFVSHIKKHSNDYHIAKNKVILMGFSSGGHYVARLGVLFNQIDLEARPDGLVLAYPVISGKKGIAHEDSITRLFKETTDETRHLFSLENFVSTDTPKTFLFHTIADQAVCYQNSLVFFEALNRHQVKCELHLYDQGEHGLSLGTKSVVKDDYLGTPLEYERENAHFSSWANLVISWLNQEFN</sequence>
<evidence type="ECO:0000313" key="4">
    <source>
        <dbReference type="EMBL" id="CCV66301.1"/>
    </source>
</evidence>
<dbReference type="EMBL" id="FO681348">
    <property type="protein sequence ID" value="CCV66301.1"/>
    <property type="molecule type" value="Genomic_DNA"/>
</dbReference>
<dbReference type="RefSeq" id="WP_030005161.1">
    <property type="nucleotide sequence ID" value="NC_022549.1"/>
</dbReference>
<dbReference type="Proteomes" id="UP000032737">
    <property type="component" value="Chromosome"/>
</dbReference>
<dbReference type="SUPFAM" id="SSF53474">
    <property type="entry name" value="alpha/beta-Hydrolases"/>
    <property type="match status" value="1"/>
</dbReference>
<keyword evidence="5" id="KW-1185">Reference proteome</keyword>
<accession>U4KPM0</accession>
<dbReference type="InterPro" id="IPR029058">
    <property type="entry name" value="AB_hydrolase_fold"/>
</dbReference>
<dbReference type="GO" id="GO:0006508">
    <property type="term" value="P:proteolysis"/>
    <property type="evidence" value="ECO:0007669"/>
    <property type="project" value="InterPro"/>
</dbReference>
<dbReference type="Pfam" id="PF20434">
    <property type="entry name" value="BD-FAE"/>
    <property type="match status" value="1"/>
</dbReference>
<dbReference type="KEGG" id="abra:BN85312800"/>
<gene>
    <name evidence="4" type="ORF">BN85312800</name>
</gene>
<dbReference type="InterPro" id="IPR001375">
    <property type="entry name" value="Peptidase_S9_cat"/>
</dbReference>
<evidence type="ECO:0000313" key="5">
    <source>
        <dbReference type="Proteomes" id="UP000032737"/>
    </source>
</evidence>
<feature type="domain" description="Peptidase S9 prolyl oligopeptidase catalytic" evidence="2">
    <location>
        <begin position="157"/>
        <end position="221"/>
    </location>
</feature>
<dbReference type="Gene3D" id="3.40.50.1820">
    <property type="entry name" value="alpha/beta hydrolase"/>
    <property type="match status" value="1"/>
</dbReference>
<proteinExistence type="predicted"/>